<name>A0A7J5YCM6_DISMA</name>
<reference evidence="2 3" key="1">
    <citation type="submission" date="2020-03" db="EMBL/GenBank/DDBJ databases">
        <title>Dissostichus mawsoni Genome sequencing and assembly.</title>
        <authorList>
            <person name="Park H."/>
        </authorList>
    </citation>
    <scope>NUCLEOTIDE SEQUENCE [LARGE SCALE GENOMIC DNA]</scope>
    <source>
        <strain evidence="2">DM0001</strain>
        <tissue evidence="2">Muscle</tissue>
    </source>
</reference>
<dbReference type="AlphaFoldDB" id="A0A7J5YCM6"/>
<sequence>MVGRFPCLGQRFLRLSRKGCGREKMSTLLPRSIHGVGQLLQNGSGQPVPVQSQSLQVRQGGQRGQQQEEGLVRQICEAQLQAAQDGRVALEVCTQTLHVPSSQRNTGQIQRPAGQRGRLRFPLEQTMSPPLRVGAEMVGQLTTNLLHRPERVALLWTCRDTKYQHSYNQSINQKNARVECNALNRL</sequence>
<proteinExistence type="predicted"/>
<accession>A0A7J5YCM6</accession>
<protein>
    <submittedName>
        <fullName evidence="2">Uncharacterized protein</fullName>
    </submittedName>
</protein>
<feature type="non-terminal residue" evidence="2">
    <location>
        <position position="186"/>
    </location>
</feature>
<gene>
    <name evidence="2" type="ORF">F7725_020208</name>
</gene>
<keyword evidence="3" id="KW-1185">Reference proteome</keyword>
<organism evidence="2 3">
    <name type="scientific">Dissostichus mawsoni</name>
    <name type="common">Antarctic cod</name>
    <dbReference type="NCBI Taxonomy" id="36200"/>
    <lineage>
        <taxon>Eukaryota</taxon>
        <taxon>Metazoa</taxon>
        <taxon>Chordata</taxon>
        <taxon>Craniata</taxon>
        <taxon>Vertebrata</taxon>
        <taxon>Euteleostomi</taxon>
        <taxon>Actinopterygii</taxon>
        <taxon>Neopterygii</taxon>
        <taxon>Teleostei</taxon>
        <taxon>Neoteleostei</taxon>
        <taxon>Acanthomorphata</taxon>
        <taxon>Eupercaria</taxon>
        <taxon>Perciformes</taxon>
        <taxon>Notothenioidei</taxon>
        <taxon>Nototheniidae</taxon>
        <taxon>Dissostichus</taxon>
    </lineage>
</organism>
<dbReference type="Proteomes" id="UP000518266">
    <property type="component" value="Unassembled WGS sequence"/>
</dbReference>
<dbReference type="OrthoDB" id="10617160at2759"/>
<comment type="caution">
    <text evidence="2">The sequence shown here is derived from an EMBL/GenBank/DDBJ whole genome shotgun (WGS) entry which is preliminary data.</text>
</comment>
<feature type="region of interest" description="Disordered" evidence="1">
    <location>
        <begin position="38"/>
        <end position="64"/>
    </location>
</feature>
<evidence type="ECO:0000256" key="1">
    <source>
        <dbReference type="SAM" id="MobiDB-lite"/>
    </source>
</evidence>
<feature type="compositionally biased region" description="Low complexity" evidence="1">
    <location>
        <begin position="43"/>
        <end position="64"/>
    </location>
</feature>
<evidence type="ECO:0000313" key="3">
    <source>
        <dbReference type="Proteomes" id="UP000518266"/>
    </source>
</evidence>
<dbReference type="EMBL" id="JAAKFY010000013">
    <property type="protein sequence ID" value="KAF3847180.1"/>
    <property type="molecule type" value="Genomic_DNA"/>
</dbReference>
<evidence type="ECO:0000313" key="2">
    <source>
        <dbReference type="EMBL" id="KAF3847180.1"/>
    </source>
</evidence>